<organism evidence="3 4">
    <name type="scientific">Zeimonas arvi</name>
    <dbReference type="NCBI Taxonomy" id="2498847"/>
    <lineage>
        <taxon>Bacteria</taxon>
        <taxon>Pseudomonadati</taxon>
        <taxon>Pseudomonadota</taxon>
        <taxon>Betaproteobacteria</taxon>
        <taxon>Burkholderiales</taxon>
        <taxon>Burkholderiaceae</taxon>
        <taxon>Zeimonas</taxon>
    </lineage>
</organism>
<evidence type="ECO:0000256" key="2">
    <source>
        <dbReference type="SAM" id="Phobius"/>
    </source>
</evidence>
<dbReference type="EMBL" id="VDUY01000003">
    <property type="protein sequence ID" value="TXL66000.1"/>
    <property type="molecule type" value="Genomic_DNA"/>
</dbReference>
<keyword evidence="2" id="KW-1133">Transmembrane helix</keyword>
<proteinExistence type="predicted"/>
<evidence type="ECO:0000256" key="1">
    <source>
        <dbReference type="SAM" id="MobiDB-lite"/>
    </source>
</evidence>
<comment type="caution">
    <text evidence="3">The sequence shown here is derived from an EMBL/GenBank/DDBJ whole genome shotgun (WGS) entry which is preliminary data.</text>
</comment>
<gene>
    <name evidence="3" type="ORF">FHP08_07940</name>
</gene>
<dbReference type="RefSeq" id="WP_147703914.1">
    <property type="nucleotide sequence ID" value="NZ_VDUY01000003.1"/>
</dbReference>
<keyword evidence="2" id="KW-0472">Membrane</keyword>
<accession>A0A5C8NY04</accession>
<keyword evidence="2" id="KW-0812">Transmembrane</keyword>
<evidence type="ECO:0000313" key="4">
    <source>
        <dbReference type="Proteomes" id="UP000321548"/>
    </source>
</evidence>
<reference evidence="3 4" key="1">
    <citation type="submission" date="2019-06" db="EMBL/GenBank/DDBJ databases">
        <title>Quisquiliibacterium sp. nov., isolated from a maize field.</title>
        <authorList>
            <person name="Lin S.-Y."/>
            <person name="Tsai C.-F."/>
            <person name="Young C.-C."/>
        </authorList>
    </citation>
    <scope>NUCLEOTIDE SEQUENCE [LARGE SCALE GENOMIC DNA]</scope>
    <source>
        <strain evidence="3 4">CC-CFT501</strain>
    </source>
</reference>
<sequence length="94" mass="10039">MQLSRNLSLSRGRRRQRGQGMTEYIVVVALIAVAAIGIYTLFGQTLRNQTAGLALEMSGQDATAAIGNAQTNANAASTNANQRKGLDNYNLGNR</sequence>
<dbReference type="AlphaFoldDB" id="A0A5C8NY04"/>
<feature type="transmembrane region" description="Helical" evidence="2">
    <location>
        <begin position="21"/>
        <end position="42"/>
    </location>
</feature>
<feature type="region of interest" description="Disordered" evidence="1">
    <location>
        <begin position="72"/>
        <end position="94"/>
    </location>
</feature>
<protein>
    <submittedName>
        <fullName evidence="3">Pilus assembly protein</fullName>
    </submittedName>
</protein>
<feature type="compositionally biased region" description="Low complexity" evidence="1">
    <location>
        <begin position="72"/>
        <end position="82"/>
    </location>
</feature>
<name>A0A5C8NY04_9BURK</name>
<keyword evidence="4" id="KW-1185">Reference proteome</keyword>
<evidence type="ECO:0000313" key="3">
    <source>
        <dbReference type="EMBL" id="TXL66000.1"/>
    </source>
</evidence>
<dbReference type="Proteomes" id="UP000321548">
    <property type="component" value="Unassembled WGS sequence"/>
</dbReference>